<evidence type="ECO:0000313" key="2">
    <source>
        <dbReference type="EMBL" id="MBC8335883.1"/>
    </source>
</evidence>
<dbReference type="SUPFAM" id="SSF109604">
    <property type="entry name" value="HD-domain/PDEase-like"/>
    <property type="match status" value="1"/>
</dbReference>
<accession>A0A8J6NM37</accession>
<dbReference type="SMART" id="SM00065">
    <property type="entry name" value="GAF"/>
    <property type="match status" value="1"/>
</dbReference>
<comment type="caution">
    <text evidence="2">The sequence shown here is derived from an EMBL/GenBank/DDBJ whole genome shotgun (WGS) entry which is preliminary data.</text>
</comment>
<dbReference type="Pfam" id="PF13487">
    <property type="entry name" value="HD_5"/>
    <property type="match status" value="1"/>
</dbReference>
<dbReference type="Pfam" id="PF08448">
    <property type="entry name" value="PAS_4"/>
    <property type="match status" value="1"/>
</dbReference>
<dbReference type="EMBL" id="JACNJN010000127">
    <property type="protein sequence ID" value="MBC8335883.1"/>
    <property type="molecule type" value="Genomic_DNA"/>
</dbReference>
<dbReference type="InterPro" id="IPR052020">
    <property type="entry name" value="Cyclic_di-GMP/3'3'-cGAMP_PDE"/>
</dbReference>
<dbReference type="CDD" id="cd00077">
    <property type="entry name" value="HDc"/>
    <property type="match status" value="1"/>
</dbReference>
<dbReference type="Gene3D" id="1.10.3210.10">
    <property type="entry name" value="Hypothetical protein af1432"/>
    <property type="match status" value="1"/>
</dbReference>
<evidence type="ECO:0000259" key="1">
    <source>
        <dbReference type="PROSITE" id="PS51832"/>
    </source>
</evidence>
<sequence>MSNNAITQDTFLRMSTSPLQIVFDVVPGLVIFTEEKGIILDFKVDQDHEFSPFSGISLQRNIQDYLPHEIRSQAEQTIEKVIKTQKTISLKFSLALDSKEQWFDARFSPIENRHIIIIIQNITEQKRKENQLQRQIKWLAAIRSIDFMITSSTDLVLTLSRLLTHATTQLEVDAADILTMNANGTGLEFSAGYGFIESIPENHSVRLGVGSAGKAALERRIIHSTVFPNHQNDLIYSPNFSQEGFVDYYAVPLIAKGDLMGVLEIFHRSPIQTDTEWLNFLETLGKQAAIAIDNAMLFKDKQYSADEIEQAYDTTIEGWAHALDLRDNETDEHTRRVTSMTLNLARMMNYPDEKMIHIQRGATLHDIGQIGIPDSILFKSSSLTPKEWEVVRQHPKNALQILSPIRYLKPALDIPLYHHEKWDGSGYPDGLKGTQIPLAARIFSVADVYDSLTSERPYRPAWSHRDAKNYIESESGVHFDPEIVVCFTKLLNEIQTI</sequence>
<dbReference type="InterPro" id="IPR037522">
    <property type="entry name" value="HD_GYP_dom"/>
</dbReference>
<proteinExistence type="predicted"/>
<evidence type="ECO:0000313" key="3">
    <source>
        <dbReference type="Proteomes" id="UP000614469"/>
    </source>
</evidence>
<dbReference type="PANTHER" id="PTHR45228:SF1">
    <property type="entry name" value="CYCLIC DI-GMP PHOSPHODIESTERASE TM_0186"/>
    <property type="match status" value="1"/>
</dbReference>
<organism evidence="2 3">
    <name type="scientific">Candidatus Desulfolinea nitratireducens</name>
    <dbReference type="NCBI Taxonomy" id="2841698"/>
    <lineage>
        <taxon>Bacteria</taxon>
        <taxon>Bacillati</taxon>
        <taxon>Chloroflexota</taxon>
        <taxon>Anaerolineae</taxon>
        <taxon>Anaerolineales</taxon>
        <taxon>Anaerolineales incertae sedis</taxon>
        <taxon>Candidatus Desulfolinea</taxon>
    </lineage>
</organism>
<dbReference type="PANTHER" id="PTHR45228">
    <property type="entry name" value="CYCLIC DI-GMP PHOSPHODIESTERASE TM_0186-RELATED"/>
    <property type="match status" value="1"/>
</dbReference>
<feature type="domain" description="HD-GYP" evidence="1">
    <location>
        <begin position="308"/>
        <end position="497"/>
    </location>
</feature>
<dbReference type="InterPro" id="IPR013656">
    <property type="entry name" value="PAS_4"/>
</dbReference>
<reference evidence="2 3" key="1">
    <citation type="submission" date="2020-08" db="EMBL/GenBank/DDBJ databases">
        <title>Bridging the membrane lipid divide: bacteria of the FCB group superphylum have the potential to synthesize archaeal ether lipids.</title>
        <authorList>
            <person name="Villanueva L."/>
            <person name="Von Meijenfeldt F.A.B."/>
            <person name="Westbye A.B."/>
            <person name="Yadav S."/>
            <person name="Hopmans E.C."/>
            <person name="Dutilh B.E."/>
            <person name="Sinninghe Damste J.S."/>
        </authorList>
    </citation>
    <scope>NUCLEOTIDE SEQUENCE [LARGE SCALE GENOMIC DNA]</scope>
    <source>
        <strain evidence="2">NIOZ-UU36</strain>
    </source>
</reference>
<dbReference type="InterPro" id="IPR035965">
    <property type="entry name" value="PAS-like_dom_sf"/>
</dbReference>
<name>A0A8J6NM37_9CHLR</name>
<gene>
    <name evidence="2" type="ORF">H8E29_11490</name>
</gene>
<dbReference type="Gene3D" id="3.30.450.20">
    <property type="entry name" value="PAS domain"/>
    <property type="match status" value="1"/>
</dbReference>
<dbReference type="SMART" id="SM00471">
    <property type="entry name" value="HDc"/>
    <property type="match status" value="1"/>
</dbReference>
<dbReference type="SUPFAM" id="SSF55781">
    <property type="entry name" value="GAF domain-like"/>
    <property type="match status" value="1"/>
</dbReference>
<dbReference type="Gene3D" id="3.30.450.40">
    <property type="match status" value="1"/>
</dbReference>
<dbReference type="Proteomes" id="UP000614469">
    <property type="component" value="Unassembled WGS sequence"/>
</dbReference>
<dbReference type="Pfam" id="PF01590">
    <property type="entry name" value="GAF"/>
    <property type="match status" value="1"/>
</dbReference>
<protein>
    <submittedName>
        <fullName evidence="2">HD domain-containing protein</fullName>
    </submittedName>
</protein>
<dbReference type="InterPro" id="IPR003607">
    <property type="entry name" value="HD/PDEase_dom"/>
</dbReference>
<dbReference type="InterPro" id="IPR003018">
    <property type="entry name" value="GAF"/>
</dbReference>
<dbReference type="SUPFAM" id="SSF55785">
    <property type="entry name" value="PYP-like sensor domain (PAS domain)"/>
    <property type="match status" value="1"/>
</dbReference>
<dbReference type="AlphaFoldDB" id="A0A8J6NM37"/>
<dbReference type="InterPro" id="IPR029016">
    <property type="entry name" value="GAF-like_dom_sf"/>
</dbReference>
<dbReference type="PROSITE" id="PS51832">
    <property type="entry name" value="HD_GYP"/>
    <property type="match status" value="1"/>
</dbReference>